<dbReference type="InParanoid" id="A0A165CGK3"/>
<dbReference type="AlphaFoldDB" id="A0A165CGK3"/>
<dbReference type="Proteomes" id="UP000077266">
    <property type="component" value="Unassembled WGS sequence"/>
</dbReference>
<dbReference type="EMBL" id="KV426326">
    <property type="protein sequence ID" value="KZV82412.1"/>
    <property type="molecule type" value="Genomic_DNA"/>
</dbReference>
<protein>
    <submittedName>
        <fullName evidence="1">Uncharacterized protein</fullName>
    </submittedName>
</protein>
<name>A0A165CGK3_EXIGL</name>
<accession>A0A165CGK3</accession>
<dbReference type="STRING" id="1314781.A0A165CGK3"/>
<reference evidence="1 2" key="1">
    <citation type="journal article" date="2016" name="Mol. Biol. Evol.">
        <title>Comparative Genomics of Early-Diverging Mushroom-Forming Fungi Provides Insights into the Origins of Lignocellulose Decay Capabilities.</title>
        <authorList>
            <person name="Nagy L.G."/>
            <person name="Riley R."/>
            <person name="Tritt A."/>
            <person name="Adam C."/>
            <person name="Daum C."/>
            <person name="Floudas D."/>
            <person name="Sun H."/>
            <person name="Yadav J.S."/>
            <person name="Pangilinan J."/>
            <person name="Larsson K.H."/>
            <person name="Matsuura K."/>
            <person name="Barry K."/>
            <person name="Labutti K."/>
            <person name="Kuo R."/>
            <person name="Ohm R.A."/>
            <person name="Bhattacharya S.S."/>
            <person name="Shirouzu T."/>
            <person name="Yoshinaga Y."/>
            <person name="Martin F.M."/>
            <person name="Grigoriev I.V."/>
            <person name="Hibbett D.S."/>
        </authorList>
    </citation>
    <scope>NUCLEOTIDE SEQUENCE [LARGE SCALE GENOMIC DNA]</scope>
    <source>
        <strain evidence="1 2">HHB12029</strain>
    </source>
</reference>
<keyword evidence="2" id="KW-1185">Reference proteome</keyword>
<evidence type="ECO:0000313" key="1">
    <source>
        <dbReference type="EMBL" id="KZV82412.1"/>
    </source>
</evidence>
<proteinExistence type="predicted"/>
<organism evidence="1 2">
    <name type="scientific">Exidia glandulosa HHB12029</name>
    <dbReference type="NCBI Taxonomy" id="1314781"/>
    <lineage>
        <taxon>Eukaryota</taxon>
        <taxon>Fungi</taxon>
        <taxon>Dikarya</taxon>
        <taxon>Basidiomycota</taxon>
        <taxon>Agaricomycotina</taxon>
        <taxon>Agaricomycetes</taxon>
        <taxon>Auriculariales</taxon>
        <taxon>Exidiaceae</taxon>
        <taxon>Exidia</taxon>
    </lineage>
</organism>
<sequence>MEYDNQRIPYRRTSTQKASMEFDYIGADVYLCFVGIGASYAFTVDGNLITETRSSADPACSKYIGAETLLFSSGMSMGKHSARLTFSSIGTEDFRFFGGIVSMGVTSSSTQLRERHIDDVDAGWAMVPGRGDSWSWQTQTDAPSANLINNTHSFTCIYDGANVQSATYNFTGAGGVVLRGTIGVGLQPYTIELNDEVIPLDATSVVQYAQSVNLFFRGGLDPSKQYTISLRNWNENYPYCNRLYYLPPTQPLMACCANLDGLVLLSEEEHLL</sequence>
<dbReference type="OrthoDB" id="2576334at2759"/>
<evidence type="ECO:0000313" key="2">
    <source>
        <dbReference type="Proteomes" id="UP000077266"/>
    </source>
</evidence>
<gene>
    <name evidence="1" type="ORF">EXIGLDRAFT_843763</name>
</gene>